<comment type="subcellular location">
    <subcellularLocation>
        <location evidence="1 7">Cell membrane</location>
        <topology evidence="1 7">Multi-pass membrane protein</topology>
    </subcellularLocation>
</comment>
<name>A0ABN1GPL8_9HYPH</name>
<reference evidence="9 10" key="1">
    <citation type="journal article" date="2019" name="Int. J. Syst. Evol. Microbiol.">
        <title>The Global Catalogue of Microorganisms (GCM) 10K type strain sequencing project: providing services to taxonomists for standard genome sequencing and annotation.</title>
        <authorList>
            <consortium name="The Broad Institute Genomics Platform"/>
            <consortium name="The Broad Institute Genome Sequencing Center for Infectious Disease"/>
            <person name="Wu L."/>
            <person name="Ma J."/>
        </authorList>
    </citation>
    <scope>NUCLEOTIDE SEQUENCE [LARGE SCALE GENOMIC DNA]</scope>
    <source>
        <strain evidence="9 10">JCM 15115</strain>
    </source>
</reference>
<dbReference type="PANTHER" id="PTHR30353:SF15">
    <property type="entry name" value="INNER MEMBRANE PROTEIN YABI"/>
    <property type="match status" value="1"/>
</dbReference>
<evidence type="ECO:0000256" key="6">
    <source>
        <dbReference type="ARBA" id="ARBA00023136"/>
    </source>
</evidence>
<protein>
    <submittedName>
        <fullName evidence="9">VTT domain-containing protein</fullName>
    </submittedName>
</protein>
<keyword evidence="4 7" id="KW-0812">Transmembrane</keyword>
<dbReference type="EMBL" id="BAAADE010000020">
    <property type="protein sequence ID" value="GAA0615856.1"/>
    <property type="molecule type" value="Genomic_DNA"/>
</dbReference>
<accession>A0ABN1GPL8</accession>
<evidence type="ECO:0000313" key="10">
    <source>
        <dbReference type="Proteomes" id="UP001424441"/>
    </source>
</evidence>
<feature type="transmembrane region" description="Helical" evidence="7">
    <location>
        <begin position="33"/>
        <end position="55"/>
    </location>
</feature>
<keyword evidence="10" id="KW-1185">Reference proteome</keyword>
<feature type="transmembrane region" description="Helical" evidence="7">
    <location>
        <begin position="128"/>
        <end position="147"/>
    </location>
</feature>
<evidence type="ECO:0000256" key="7">
    <source>
        <dbReference type="RuleBase" id="RU367016"/>
    </source>
</evidence>
<proteinExistence type="inferred from homology"/>
<dbReference type="Proteomes" id="UP001424441">
    <property type="component" value="Unassembled WGS sequence"/>
</dbReference>
<sequence>MLNNLIQTTLNFVQEYSYLAPFIAFTLSFCESLAFLSLLAPATTILIGMGALIGVANLDFLTLWISAALGAFLGDWVSYWLGRRYKKQILNIWPLSKYPDMARNGELFFQRWGTWSVFIGRFWGPLRAIVPLMAGIMNLPQVLFQLANFASAAIWAFAMLAPGAFALNVSWLDWIK</sequence>
<feature type="transmembrane region" description="Helical" evidence="7">
    <location>
        <begin position="61"/>
        <end position="81"/>
    </location>
</feature>
<dbReference type="Pfam" id="PF09335">
    <property type="entry name" value="VTT_dom"/>
    <property type="match status" value="1"/>
</dbReference>
<keyword evidence="3 7" id="KW-1003">Cell membrane</keyword>
<dbReference type="InterPro" id="IPR032816">
    <property type="entry name" value="VTT_dom"/>
</dbReference>
<organism evidence="9 10">
    <name type="scientific">Paenochrobactrum glaciei</name>
    <dbReference type="NCBI Taxonomy" id="486407"/>
    <lineage>
        <taxon>Bacteria</taxon>
        <taxon>Pseudomonadati</taxon>
        <taxon>Pseudomonadota</taxon>
        <taxon>Alphaproteobacteria</taxon>
        <taxon>Hyphomicrobiales</taxon>
        <taxon>Brucellaceae</taxon>
        <taxon>Paenochrobactrum</taxon>
    </lineage>
</organism>
<keyword evidence="6 7" id="KW-0472">Membrane</keyword>
<evidence type="ECO:0000256" key="5">
    <source>
        <dbReference type="ARBA" id="ARBA00022989"/>
    </source>
</evidence>
<evidence type="ECO:0000256" key="4">
    <source>
        <dbReference type="ARBA" id="ARBA00022692"/>
    </source>
</evidence>
<dbReference type="PANTHER" id="PTHR30353">
    <property type="entry name" value="INNER MEMBRANE PROTEIN DEDA-RELATED"/>
    <property type="match status" value="1"/>
</dbReference>
<evidence type="ECO:0000256" key="3">
    <source>
        <dbReference type="ARBA" id="ARBA00022475"/>
    </source>
</evidence>
<dbReference type="RefSeq" id="WP_343808392.1">
    <property type="nucleotide sequence ID" value="NZ_BAAADE010000020.1"/>
</dbReference>
<evidence type="ECO:0000259" key="8">
    <source>
        <dbReference type="Pfam" id="PF09335"/>
    </source>
</evidence>
<evidence type="ECO:0000256" key="1">
    <source>
        <dbReference type="ARBA" id="ARBA00004651"/>
    </source>
</evidence>
<comment type="caution">
    <text evidence="9">The sequence shown here is derived from an EMBL/GenBank/DDBJ whole genome shotgun (WGS) entry which is preliminary data.</text>
</comment>
<gene>
    <name evidence="9" type="ORF">GCM10008943_33510</name>
</gene>
<keyword evidence="5 7" id="KW-1133">Transmembrane helix</keyword>
<comment type="similarity">
    <text evidence="2 7">Belongs to the DedA family.</text>
</comment>
<evidence type="ECO:0000256" key="2">
    <source>
        <dbReference type="ARBA" id="ARBA00010792"/>
    </source>
</evidence>
<evidence type="ECO:0000313" key="9">
    <source>
        <dbReference type="EMBL" id="GAA0615856.1"/>
    </source>
</evidence>
<feature type="domain" description="VTT" evidence="8">
    <location>
        <begin position="41"/>
        <end position="164"/>
    </location>
</feature>
<dbReference type="InterPro" id="IPR032818">
    <property type="entry name" value="DedA-like"/>
</dbReference>
<feature type="transmembrane region" description="Helical" evidence="7">
    <location>
        <begin position="153"/>
        <end position="172"/>
    </location>
</feature>